<dbReference type="InterPro" id="IPR003601">
    <property type="entry name" value="Topo_IA_2"/>
</dbReference>
<comment type="catalytic activity">
    <reaction evidence="1">
        <text>ATP-independent breakage of single-stranded DNA, followed by passage and rejoining.</text>
        <dbReference type="EC" id="5.6.2.1"/>
    </reaction>
</comment>
<dbReference type="Gene3D" id="3.40.50.140">
    <property type="match status" value="1"/>
</dbReference>
<dbReference type="InterPro" id="IPR025589">
    <property type="entry name" value="Toprim_C_rpt"/>
</dbReference>
<dbReference type="PROSITE" id="PS00396">
    <property type="entry name" value="TOPO_IA_1"/>
    <property type="match status" value="1"/>
</dbReference>
<dbReference type="SMART" id="SM00437">
    <property type="entry name" value="TOP1Ac"/>
    <property type="match status" value="1"/>
</dbReference>
<feature type="domain" description="Topo IA-type catalytic" evidence="11">
    <location>
        <begin position="129"/>
        <end position="579"/>
    </location>
</feature>
<evidence type="ECO:0000259" key="11">
    <source>
        <dbReference type="PROSITE" id="PS52039"/>
    </source>
</evidence>
<dbReference type="EMBL" id="SNRY01000061">
    <property type="protein sequence ID" value="KAA6348743.1"/>
    <property type="molecule type" value="Genomic_DNA"/>
</dbReference>
<dbReference type="InterPro" id="IPR005733">
    <property type="entry name" value="TopoI_bac-type"/>
</dbReference>
<keyword evidence="8 12" id="KW-0413">Isomerase</keyword>
<dbReference type="InterPro" id="IPR013824">
    <property type="entry name" value="Topo_IA_cen_sub1"/>
</dbReference>
<keyword evidence="5" id="KW-0460">Magnesium</keyword>
<organism evidence="12">
    <name type="scientific">termite gut metagenome</name>
    <dbReference type="NCBI Taxonomy" id="433724"/>
    <lineage>
        <taxon>unclassified sequences</taxon>
        <taxon>metagenomes</taxon>
        <taxon>organismal metagenomes</taxon>
    </lineage>
</organism>
<dbReference type="InterPro" id="IPR023406">
    <property type="entry name" value="Topo_IA_AS"/>
</dbReference>
<dbReference type="InterPro" id="IPR013825">
    <property type="entry name" value="Topo_IA_cen_sub2"/>
</dbReference>
<dbReference type="GO" id="GO:0046872">
    <property type="term" value="F:metal ion binding"/>
    <property type="evidence" value="ECO:0007669"/>
    <property type="project" value="UniProtKB-KW"/>
</dbReference>
<dbReference type="EC" id="5.6.2.1" evidence="3"/>
<dbReference type="SMART" id="SM00493">
    <property type="entry name" value="TOPRIM"/>
    <property type="match status" value="1"/>
</dbReference>
<dbReference type="GO" id="GO:0003917">
    <property type="term" value="F:DNA topoisomerase type I (single strand cut, ATP-independent) activity"/>
    <property type="evidence" value="ECO:0007669"/>
    <property type="project" value="UniProtKB-EC"/>
</dbReference>
<dbReference type="Gene3D" id="1.10.290.10">
    <property type="entry name" value="Topoisomerase I, domain 4"/>
    <property type="match status" value="1"/>
</dbReference>
<name>A0A5J4SU08_9ZZZZ</name>
<keyword evidence="4" id="KW-0479">Metal-binding</keyword>
<dbReference type="InterPro" id="IPR006171">
    <property type="entry name" value="TOPRIM_dom"/>
</dbReference>
<dbReference type="InterPro" id="IPR034149">
    <property type="entry name" value="TOPRIM_TopoI"/>
</dbReference>
<dbReference type="Gene3D" id="2.70.20.10">
    <property type="entry name" value="Topoisomerase I, domain 3"/>
    <property type="match status" value="1"/>
</dbReference>
<dbReference type="PANTHER" id="PTHR42785">
    <property type="entry name" value="DNA TOPOISOMERASE, TYPE IA, CORE"/>
    <property type="match status" value="1"/>
</dbReference>
<feature type="domain" description="Toprim" evidence="10">
    <location>
        <begin position="3"/>
        <end position="113"/>
    </location>
</feature>
<dbReference type="GO" id="GO:0006265">
    <property type="term" value="P:DNA topological change"/>
    <property type="evidence" value="ECO:0007669"/>
    <property type="project" value="InterPro"/>
</dbReference>
<dbReference type="SUPFAM" id="SSF56712">
    <property type="entry name" value="Prokaryotic type I DNA topoisomerase"/>
    <property type="match status" value="1"/>
</dbReference>
<evidence type="ECO:0000256" key="2">
    <source>
        <dbReference type="ARBA" id="ARBA00009446"/>
    </source>
</evidence>
<evidence type="ECO:0000256" key="7">
    <source>
        <dbReference type="ARBA" id="ARBA00023125"/>
    </source>
</evidence>
<evidence type="ECO:0000256" key="6">
    <source>
        <dbReference type="ARBA" id="ARBA00023029"/>
    </source>
</evidence>
<evidence type="ECO:0000256" key="5">
    <source>
        <dbReference type="ARBA" id="ARBA00022842"/>
    </source>
</evidence>
<feature type="region of interest" description="Disordered" evidence="9">
    <location>
        <begin position="327"/>
        <end position="350"/>
    </location>
</feature>
<dbReference type="Pfam" id="PF01751">
    <property type="entry name" value="Toprim"/>
    <property type="match status" value="1"/>
</dbReference>
<dbReference type="GO" id="GO:0003677">
    <property type="term" value="F:DNA binding"/>
    <property type="evidence" value="ECO:0007669"/>
    <property type="project" value="UniProtKB-KW"/>
</dbReference>
<evidence type="ECO:0000256" key="4">
    <source>
        <dbReference type="ARBA" id="ARBA00022723"/>
    </source>
</evidence>
<dbReference type="Gene3D" id="1.10.460.10">
    <property type="entry name" value="Topoisomerase I, domain 2"/>
    <property type="match status" value="1"/>
</dbReference>
<evidence type="ECO:0000256" key="9">
    <source>
        <dbReference type="SAM" id="MobiDB-lite"/>
    </source>
</evidence>
<gene>
    <name evidence="12" type="ORF">EZS27_003808</name>
</gene>
<dbReference type="InterPro" id="IPR023405">
    <property type="entry name" value="Topo_IA_core_domain"/>
</dbReference>
<dbReference type="PROSITE" id="PS52039">
    <property type="entry name" value="TOPO_IA_2"/>
    <property type="match status" value="1"/>
</dbReference>
<dbReference type="InterPro" id="IPR000380">
    <property type="entry name" value="Topo_IA"/>
</dbReference>
<dbReference type="InterPro" id="IPR003602">
    <property type="entry name" value="Topo_IA_DNA-bd_dom"/>
</dbReference>
<dbReference type="PANTHER" id="PTHR42785:SF1">
    <property type="entry name" value="DNA TOPOISOMERASE"/>
    <property type="match status" value="1"/>
</dbReference>
<dbReference type="PROSITE" id="PS50880">
    <property type="entry name" value="TOPRIM"/>
    <property type="match status" value="1"/>
</dbReference>
<reference evidence="12" key="1">
    <citation type="submission" date="2019-03" db="EMBL/GenBank/DDBJ databases">
        <title>Single cell metagenomics reveals metabolic interactions within the superorganism composed of flagellate Streblomastix strix and complex community of Bacteroidetes bacteria on its surface.</title>
        <authorList>
            <person name="Treitli S.C."/>
            <person name="Kolisko M."/>
            <person name="Husnik F."/>
            <person name="Keeling P."/>
            <person name="Hampl V."/>
        </authorList>
    </citation>
    <scope>NUCLEOTIDE SEQUENCE</scope>
    <source>
        <strain evidence="12">STM</strain>
    </source>
</reference>
<evidence type="ECO:0000313" key="12">
    <source>
        <dbReference type="EMBL" id="KAA6348743.1"/>
    </source>
</evidence>
<dbReference type="Pfam" id="PF01131">
    <property type="entry name" value="Topoisom_bac"/>
    <property type="match status" value="2"/>
</dbReference>
<dbReference type="PRINTS" id="PR00417">
    <property type="entry name" value="PRTPISMRASEI"/>
</dbReference>
<keyword evidence="6" id="KW-0799">Topoisomerase</keyword>
<dbReference type="InterPro" id="IPR028612">
    <property type="entry name" value="Topoisom_1_IA"/>
</dbReference>
<dbReference type="NCBIfam" id="TIGR01051">
    <property type="entry name" value="topA_bact"/>
    <property type="match status" value="1"/>
</dbReference>
<dbReference type="CDD" id="cd00186">
    <property type="entry name" value="TOP1Ac"/>
    <property type="match status" value="1"/>
</dbReference>
<evidence type="ECO:0000259" key="10">
    <source>
        <dbReference type="PROSITE" id="PS50880"/>
    </source>
</evidence>
<sequence length="782" mass="88841">MQKNLVIVESPAKAKTIEKFLGKDYKVLSSYGHIRDLKKKEFSIDIKNNFEPQYEVPAEKKKLVTELKAEAKRAETVWLASDEDREGEAIAWHLYKVLELKPQNTKRIVFHEITEAAILNAIEHPRDIDVNLVNAQQARRILDRIVGFELSPILWRKVKPALSAGRVQSVAVRLIVEREREIQAFKPEASFRVIAVFPVPDANGNLVEMKAELTRRLKTKKEVEEFLKICQIASFSIENITTRPLKKSPAAPFTTSTLQQEAARKLGYTVSQTMMVAQRLYESGKITYMRTDSVNLSDYAIAASKQAITSIMGVGYAKTRRFATKTKGAQEAHEAIRPTDMKNPSTEGTPQEKKLYELIWKRTIASQMADAELEKTTATITISNHADDKFVATGEVIKFDGFLRVYKESYDEDREREDESRLLPPLKEGQELKYEEIVAVERFTQRPSRYAEAGLVRKLEELGIGRPSTYAPTISTIQQREYVVKEDREGEERAYKVLTLKQNKITDTVQKEKTGNEKAKLFPTDIGIVVNDFLTEYFPNILDYNFTADVEKKFDDVAEGEKQWTSLMSDFYTSFHPSVESTLATKSEHKVGERILGTEPGTGKPVSVKIGRFGPVIQIGITDSEEKPRFSQMRKGMSMETITLEEALEAFKLPRTLGEFEDKTVTVGLGPFGPYVKHNSKYVSIPKDMDPLVISLEEAIGLINNKREAELQKRIKTFTEEPELEILNGRYGPYIAYKGANYKIPKNLVPKDLELQAVMDIINQQNEKGKTPKRGRYAAKKI</sequence>
<evidence type="ECO:0000256" key="3">
    <source>
        <dbReference type="ARBA" id="ARBA00012891"/>
    </source>
</evidence>
<comment type="similarity">
    <text evidence="2">Belongs to the type IA topoisomerase family.</text>
</comment>
<comment type="caution">
    <text evidence="12">The sequence shown here is derived from an EMBL/GenBank/DDBJ whole genome shotgun (WGS) entry which is preliminary data.</text>
</comment>
<dbReference type="HAMAP" id="MF_00952">
    <property type="entry name" value="Topoisom_1_prok"/>
    <property type="match status" value="1"/>
</dbReference>
<feature type="compositionally biased region" description="Basic and acidic residues" evidence="9">
    <location>
        <begin position="328"/>
        <end position="340"/>
    </location>
</feature>
<dbReference type="SMART" id="SM00436">
    <property type="entry name" value="TOP1Bc"/>
    <property type="match status" value="1"/>
</dbReference>
<protein>
    <recommendedName>
        <fullName evidence="3">DNA topoisomerase</fullName>
        <ecNumber evidence="3">5.6.2.1</ecNumber>
    </recommendedName>
</protein>
<accession>A0A5J4SU08</accession>
<dbReference type="Pfam" id="PF13368">
    <property type="entry name" value="Toprim_C_rpt"/>
    <property type="match status" value="3"/>
</dbReference>
<keyword evidence="7" id="KW-0238">DNA-binding</keyword>
<evidence type="ECO:0000256" key="8">
    <source>
        <dbReference type="ARBA" id="ARBA00023235"/>
    </source>
</evidence>
<evidence type="ECO:0000256" key="1">
    <source>
        <dbReference type="ARBA" id="ARBA00000213"/>
    </source>
</evidence>
<dbReference type="InterPro" id="IPR013826">
    <property type="entry name" value="Topo_IA_cen_sub3"/>
</dbReference>
<dbReference type="CDD" id="cd03363">
    <property type="entry name" value="TOPRIM_TopoIA_TopoI"/>
    <property type="match status" value="1"/>
</dbReference>
<proteinExistence type="inferred from homology"/>
<dbReference type="AlphaFoldDB" id="A0A5J4SU08"/>
<dbReference type="InterPro" id="IPR013497">
    <property type="entry name" value="Topo_IA_cen"/>
</dbReference>